<dbReference type="EMBL" id="CAJPDQ010000002">
    <property type="protein sequence ID" value="CAF9905273.1"/>
    <property type="molecule type" value="Genomic_DNA"/>
</dbReference>
<feature type="compositionally biased region" description="Low complexity" evidence="1">
    <location>
        <begin position="285"/>
        <end position="295"/>
    </location>
</feature>
<feature type="region of interest" description="Disordered" evidence="1">
    <location>
        <begin position="263"/>
        <end position="316"/>
    </location>
</feature>
<feature type="region of interest" description="Disordered" evidence="1">
    <location>
        <begin position="130"/>
        <end position="226"/>
    </location>
</feature>
<organism evidence="3 4">
    <name type="scientific">Gomphillus americanus</name>
    <dbReference type="NCBI Taxonomy" id="1940652"/>
    <lineage>
        <taxon>Eukaryota</taxon>
        <taxon>Fungi</taxon>
        <taxon>Dikarya</taxon>
        <taxon>Ascomycota</taxon>
        <taxon>Pezizomycotina</taxon>
        <taxon>Lecanoromycetes</taxon>
        <taxon>OSLEUM clade</taxon>
        <taxon>Ostropomycetidae</taxon>
        <taxon>Ostropales</taxon>
        <taxon>Graphidaceae</taxon>
        <taxon>Gomphilloideae</taxon>
        <taxon>Gomphillus</taxon>
    </lineage>
</organism>
<reference evidence="3" key="1">
    <citation type="submission" date="2021-03" db="EMBL/GenBank/DDBJ databases">
        <authorList>
            <person name="Tagirdzhanova G."/>
        </authorList>
    </citation>
    <scope>NUCLEOTIDE SEQUENCE</scope>
</reference>
<comment type="caution">
    <text evidence="3">The sequence shown here is derived from an EMBL/GenBank/DDBJ whole genome shotgun (WGS) entry which is preliminary data.</text>
</comment>
<dbReference type="AlphaFoldDB" id="A0A8H3I5A7"/>
<sequence length="347" mass="36352">MANSNVLGWVFPAPGEDTPPSESEVNFGPIHYKDSIIIQFTPASYTGEIRLYCDYDDTQQGNVWTLPENTGSPLTYHFNQTTPNAADPNDYHACHFFFASNGPSTSSGNTQAFQYLNNATGKAVLWSASGGATESSGGGGGSDTTSTTSTTSSSTSTSTSTSSTSTISTTSQSNTSSSSTSTSTSTTGTPTTLSSSTSTSSNTSSGTAAASTSTNTSAPDVQVSPQPSGLTGGAIAGIVIGILALIALIAGLGFFFGRRARRRDNSQGPTPLPPNNNENKPHPTYNNQMQQNQYMPAPLGQHPSWEGKDQQQPQQQLRMGELQGQAVNELDARMVHEIGGMHRTELP</sequence>
<protein>
    <submittedName>
        <fullName evidence="3">Uncharacterized protein</fullName>
    </submittedName>
</protein>
<keyword evidence="4" id="KW-1185">Reference proteome</keyword>
<evidence type="ECO:0000256" key="1">
    <source>
        <dbReference type="SAM" id="MobiDB-lite"/>
    </source>
</evidence>
<dbReference type="OrthoDB" id="4777668at2759"/>
<keyword evidence="2" id="KW-0472">Membrane</keyword>
<dbReference type="PANTHER" id="PTHR16861:SF9">
    <property type="entry name" value="CELL WALL INTEGRITY AND STRESS RESPONSE COMPONENT 1"/>
    <property type="match status" value="1"/>
</dbReference>
<evidence type="ECO:0000256" key="2">
    <source>
        <dbReference type="SAM" id="Phobius"/>
    </source>
</evidence>
<proteinExistence type="predicted"/>
<dbReference type="Pfam" id="PF05808">
    <property type="entry name" value="Podoplanin"/>
    <property type="match status" value="1"/>
</dbReference>
<keyword evidence="2" id="KW-0812">Transmembrane</keyword>
<accession>A0A8H3I5A7</accession>
<dbReference type="PANTHER" id="PTHR16861">
    <property type="entry name" value="GLYCOPROTEIN 38"/>
    <property type="match status" value="1"/>
</dbReference>
<feature type="transmembrane region" description="Helical" evidence="2">
    <location>
        <begin position="234"/>
        <end position="256"/>
    </location>
</feature>
<evidence type="ECO:0000313" key="4">
    <source>
        <dbReference type="Proteomes" id="UP000664169"/>
    </source>
</evidence>
<dbReference type="Proteomes" id="UP000664169">
    <property type="component" value="Unassembled WGS sequence"/>
</dbReference>
<evidence type="ECO:0000313" key="3">
    <source>
        <dbReference type="EMBL" id="CAF9905273.1"/>
    </source>
</evidence>
<gene>
    <name evidence="3" type="ORF">GOMPHAMPRED_003099</name>
</gene>
<feature type="compositionally biased region" description="Low complexity" evidence="1">
    <location>
        <begin position="143"/>
        <end position="218"/>
    </location>
</feature>
<name>A0A8H3I5A7_9LECA</name>
<keyword evidence="2" id="KW-1133">Transmembrane helix</keyword>